<dbReference type="RefSeq" id="WP_256653972.1">
    <property type="nucleotide sequence ID" value="NZ_JANIAA010000031.1"/>
</dbReference>
<dbReference type="Proteomes" id="UP001204746">
    <property type="component" value="Unassembled WGS sequence"/>
</dbReference>
<comment type="caution">
    <text evidence="3">The sequence shown here is derived from an EMBL/GenBank/DDBJ whole genome shotgun (WGS) entry which is preliminary data.</text>
</comment>
<keyword evidence="4" id="KW-1185">Reference proteome</keyword>
<name>A0ABT1V770_9ACTN</name>
<gene>
    <name evidence="3" type="ORF">NP777_33740</name>
</gene>
<reference evidence="3 4" key="1">
    <citation type="submission" date="2022-07" db="EMBL/GenBank/DDBJ databases">
        <authorList>
            <person name="Phongsopitanun W."/>
            <person name="Tanasupawat S."/>
        </authorList>
    </citation>
    <scope>NUCLEOTIDE SEQUENCE [LARGE SCALE GENOMIC DNA]</scope>
    <source>
        <strain evidence="3 4">RCU-064</strain>
    </source>
</reference>
<feature type="region of interest" description="Disordered" evidence="2">
    <location>
        <begin position="71"/>
        <end position="110"/>
    </location>
</feature>
<dbReference type="EMBL" id="JANIAA010000031">
    <property type="protein sequence ID" value="MCQ8193132.1"/>
    <property type="molecule type" value="Genomic_DNA"/>
</dbReference>
<organism evidence="3 4">
    <name type="scientific">Streptomyces rugosispiralis</name>
    <dbReference type="NCBI Taxonomy" id="2967341"/>
    <lineage>
        <taxon>Bacteria</taxon>
        <taxon>Bacillati</taxon>
        <taxon>Actinomycetota</taxon>
        <taxon>Actinomycetes</taxon>
        <taxon>Kitasatosporales</taxon>
        <taxon>Streptomycetaceae</taxon>
        <taxon>Streptomyces</taxon>
    </lineage>
</organism>
<protein>
    <submittedName>
        <fullName evidence="3">Uncharacterized protein</fullName>
    </submittedName>
</protein>
<evidence type="ECO:0000256" key="1">
    <source>
        <dbReference type="SAM" id="Coils"/>
    </source>
</evidence>
<feature type="coiled-coil region" evidence="1">
    <location>
        <begin position="7"/>
        <end position="41"/>
    </location>
</feature>
<sequence length="186" mass="20094">MTGDALLQRLETQENDVRSRLDELRGEVTHLEEQLAHLAITRRTVTELLADVQPAPGSTDEDVRPMQAAEQFDDGHQTPEDAEAGTDSARLGVVPPQDRKSSGSGTAQGRTRVLGPVSAKICVLVSSADRPLTAKDVTLALGRNVEKRTRVESVRAALEKLVANGYLIKVGPGLFRGRHEQREGAA</sequence>
<evidence type="ECO:0000313" key="4">
    <source>
        <dbReference type="Proteomes" id="UP001204746"/>
    </source>
</evidence>
<keyword evidence="1" id="KW-0175">Coiled coil</keyword>
<accession>A0ABT1V770</accession>
<evidence type="ECO:0000256" key="2">
    <source>
        <dbReference type="SAM" id="MobiDB-lite"/>
    </source>
</evidence>
<proteinExistence type="predicted"/>
<evidence type="ECO:0000313" key="3">
    <source>
        <dbReference type="EMBL" id="MCQ8193132.1"/>
    </source>
</evidence>